<evidence type="ECO:0000313" key="2">
    <source>
        <dbReference type="EMBL" id="ADV60865.1"/>
    </source>
</evidence>
<keyword evidence="3" id="KW-1185">Reference proteome</keyword>
<gene>
    <name evidence="2" type="ordered locus">Isop_0268</name>
</gene>
<dbReference type="RefSeq" id="WP_013563154.1">
    <property type="nucleotide sequence ID" value="NC_014962.1"/>
</dbReference>
<organism evidence="2 3">
    <name type="scientific">Isosphaera pallida (strain ATCC 43644 / DSM 9630 / IS1B)</name>
    <dbReference type="NCBI Taxonomy" id="575540"/>
    <lineage>
        <taxon>Bacteria</taxon>
        <taxon>Pseudomonadati</taxon>
        <taxon>Planctomycetota</taxon>
        <taxon>Planctomycetia</taxon>
        <taxon>Isosphaerales</taxon>
        <taxon>Isosphaeraceae</taxon>
        <taxon>Isosphaera</taxon>
    </lineage>
</organism>
<dbReference type="KEGG" id="ipa:Isop_0268"/>
<proteinExistence type="predicted"/>
<name>E8QX32_ISOPI</name>
<accession>E8QX32</accession>
<protein>
    <submittedName>
        <fullName evidence="2">Uncharacterized protein</fullName>
    </submittedName>
</protein>
<dbReference type="HOGENOM" id="CLU_1956646_0_0_0"/>
<evidence type="ECO:0000313" key="3">
    <source>
        <dbReference type="Proteomes" id="UP000008631"/>
    </source>
</evidence>
<dbReference type="InParanoid" id="E8QX32"/>
<sequence length="128" mass="13604">MNRIDSAVSYSSRDVKNREVRATVPGQNDLEVNRFSGPDDRNRSKGGVRRAGLTIGVGLLLTPIVATLRTRPSGLIFDPLRPGTLNFKTVEPGPPPGSIRSVNPASADKADGVVGIILSEDGKWEGSP</sequence>
<evidence type="ECO:0000256" key="1">
    <source>
        <dbReference type="SAM" id="MobiDB-lite"/>
    </source>
</evidence>
<feature type="region of interest" description="Disordered" evidence="1">
    <location>
        <begin position="23"/>
        <end position="47"/>
    </location>
</feature>
<dbReference type="EMBL" id="CP002353">
    <property type="protein sequence ID" value="ADV60865.1"/>
    <property type="molecule type" value="Genomic_DNA"/>
</dbReference>
<dbReference type="AlphaFoldDB" id="E8QX32"/>
<reference key="1">
    <citation type="submission" date="2010-11" db="EMBL/GenBank/DDBJ databases">
        <title>The complete sequence of chromosome of Isophaera pallida ATCC 43644.</title>
        <authorList>
            <consortium name="US DOE Joint Genome Institute (JGI-PGF)"/>
            <person name="Lucas S."/>
            <person name="Copeland A."/>
            <person name="Lapidus A."/>
            <person name="Bruce D."/>
            <person name="Goodwin L."/>
            <person name="Pitluck S."/>
            <person name="Kyrpides N."/>
            <person name="Mavromatis K."/>
            <person name="Pagani I."/>
            <person name="Ivanova N."/>
            <person name="Saunders E."/>
            <person name="Brettin T."/>
            <person name="Detter J.C."/>
            <person name="Han C."/>
            <person name="Tapia R."/>
            <person name="Land M."/>
            <person name="Hauser L."/>
            <person name="Markowitz V."/>
            <person name="Cheng J.-F."/>
            <person name="Hugenholtz P."/>
            <person name="Woyke T."/>
            <person name="Wu D."/>
            <person name="Eisen J.A."/>
        </authorList>
    </citation>
    <scope>NUCLEOTIDE SEQUENCE</scope>
    <source>
        <strain>ATCC 43644</strain>
    </source>
</reference>
<reference evidence="2 3" key="2">
    <citation type="journal article" date="2011" name="Stand. Genomic Sci.">
        <title>Complete genome sequence of Isosphaera pallida type strain (IS1B).</title>
        <authorList>
            <consortium name="US DOE Joint Genome Institute (JGI-PGF)"/>
            <person name="Goker M."/>
            <person name="Cleland D."/>
            <person name="Saunders E."/>
            <person name="Lapidus A."/>
            <person name="Nolan M."/>
            <person name="Lucas S."/>
            <person name="Hammon N."/>
            <person name="Deshpande S."/>
            <person name="Cheng J.F."/>
            <person name="Tapia R."/>
            <person name="Han C."/>
            <person name="Goodwin L."/>
            <person name="Pitluck S."/>
            <person name="Liolios K."/>
            <person name="Pagani I."/>
            <person name="Ivanova N."/>
            <person name="Mavromatis K."/>
            <person name="Pati A."/>
            <person name="Chen A."/>
            <person name="Palaniappan K."/>
            <person name="Land M."/>
            <person name="Hauser L."/>
            <person name="Chang Y.J."/>
            <person name="Jeffries C.D."/>
            <person name="Detter J.C."/>
            <person name="Beck B."/>
            <person name="Woyke T."/>
            <person name="Bristow J."/>
            <person name="Eisen J.A."/>
            <person name="Markowitz V."/>
            <person name="Hugenholtz P."/>
            <person name="Kyrpides N.C."/>
            <person name="Klenk H.P."/>
        </authorList>
    </citation>
    <scope>NUCLEOTIDE SEQUENCE [LARGE SCALE GENOMIC DNA]</scope>
    <source>
        <strain evidence="3">ATCC 43644 / DSM 9630 / IS1B</strain>
    </source>
</reference>
<dbReference type="Proteomes" id="UP000008631">
    <property type="component" value="Chromosome"/>
</dbReference>